<keyword evidence="1" id="KW-1133">Transmembrane helix</keyword>
<name>A0AA86JHE8_9BURK</name>
<gene>
    <name evidence="2" type="ORF">RGQ30_26720</name>
</gene>
<protein>
    <submittedName>
        <fullName evidence="2">Uncharacterized protein</fullName>
    </submittedName>
</protein>
<sequence length="93" mass="9798">MPDTDCWAGLGWAGLGWAGLGWAGLGWAGLGWAGLGWAGLLSSGWFSLPNCLCVPAGSQREAIPLGIDAKTLLRFACPKQEAKSRKKRRDQAG</sequence>
<feature type="transmembrane region" description="Helical" evidence="1">
    <location>
        <begin position="20"/>
        <end position="40"/>
    </location>
</feature>
<accession>A0AA86JHE8</accession>
<dbReference type="AlphaFoldDB" id="A0AA86JHE8"/>
<reference evidence="2 3" key="1">
    <citation type="submission" date="2023-10" db="EMBL/GenBank/DDBJ databases">
        <title>Complete Genome Sequence of Limnobacter thiooxidans CS-K2T, Isolated from freshwater lake sediments in Bavaria, Germany.</title>
        <authorList>
            <person name="Naruki M."/>
            <person name="Watanabe A."/>
            <person name="Warashina T."/>
            <person name="Morita T."/>
            <person name="Arakawa K."/>
        </authorList>
    </citation>
    <scope>NUCLEOTIDE SEQUENCE [LARGE SCALE GENOMIC DNA]</scope>
    <source>
        <strain evidence="2 3">CS-K2</strain>
    </source>
</reference>
<evidence type="ECO:0000313" key="2">
    <source>
        <dbReference type="EMBL" id="BET27171.1"/>
    </source>
</evidence>
<dbReference type="Proteomes" id="UP001329151">
    <property type="component" value="Chromosome"/>
</dbReference>
<keyword evidence="3" id="KW-1185">Reference proteome</keyword>
<evidence type="ECO:0000313" key="3">
    <source>
        <dbReference type="Proteomes" id="UP001329151"/>
    </source>
</evidence>
<proteinExistence type="predicted"/>
<organism evidence="2 3">
    <name type="scientific">Limnobacter thiooxidans</name>
    <dbReference type="NCBI Taxonomy" id="131080"/>
    <lineage>
        <taxon>Bacteria</taxon>
        <taxon>Pseudomonadati</taxon>
        <taxon>Pseudomonadota</taxon>
        <taxon>Betaproteobacteria</taxon>
        <taxon>Burkholderiales</taxon>
        <taxon>Burkholderiaceae</taxon>
        <taxon>Limnobacter</taxon>
    </lineage>
</organism>
<keyword evidence="1" id="KW-0472">Membrane</keyword>
<dbReference type="KEGG" id="lto:RGQ30_26720"/>
<keyword evidence="1" id="KW-0812">Transmembrane</keyword>
<dbReference type="EMBL" id="AP028947">
    <property type="protein sequence ID" value="BET27171.1"/>
    <property type="molecule type" value="Genomic_DNA"/>
</dbReference>
<evidence type="ECO:0000256" key="1">
    <source>
        <dbReference type="SAM" id="Phobius"/>
    </source>
</evidence>